<evidence type="ECO:0000313" key="2">
    <source>
        <dbReference type="Proteomes" id="UP001500751"/>
    </source>
</evidence>
<gene>
    <name evidence="1" type="ORF">GCM10009839_01000</name>
</gene>
<keyword evidence="2" id="KW-1185">Reference proteome</keyword>
<protein>
    <recommendedName>
        <fullName evidence="3">Cytidyltransferase-like domain-containing protein</fullName>
    </recommendedName>
</protein>
<reference evidence="1 2" key="1">
    <citation type="journal article" date="2019" name="Int. J. Syst. Evol. Microbiol.">
        <title>The Global Catalogue of Microorganisms (GCM) 10K type strain sequencing project: providing services to taxonomists for standard genome sequencing and annotation.</title>
        <authorList>
            <consortium name="The Broad Institute Genomics Platform"/>
            <consortium name="The Broad Institute Genome Sequencing Center for Infectious Disease"/>
            <person name="Wu L."/>
            <person name="Ma J."/>
        </authorList>
    </citation>
    <scope>NUCLEOTIDE SEQUENCE [LARGE SCALE GENOMIC DNA]</scope>
    <source>
        <strain evidence="1 2">JCM 16014</strain>
    </source>
</reference>
<dbReference type="Gene3D" id="3.40.50.620">
    <property type="entry name" value="HUPs"/>
    <property type="match status" value="1"/>
</dbReference>
<dbReference type="Proteomes" id="UP001500751">
    <property type="component" value="Unassembled WGS sequence"/>
</dbReference>
<proteinExistence type="predicted"/>
<comment type="caution">
    <text evidence="1">The sequence shown here is derived from an EMBL/GenBank/DDBJ whole genome shotgun (WGS) entry which is preliminary data.</text>
</comment>
<name>A0ABN2TIJ3_9ACTN</name>
<evidence type="ECO:0000313" key="1">
    <source>
        <dbReference type="EMBL" id="GAA2010841.1"/>
    </source>
</evidence>
<sequence length="352" mass="39560">MPSATAFGASVDYADRRWQIWRTRADGEVTLLAQDPEARPTFRRVSWDSVTPCSTPAVGPSRAEEMLQRFHQQSRAAESDNARHLKKVEVRWLREGPPSELTASAPGSRVGYVVATLCPMTRGHLAMAQAAVQDLDLDAVYFMVWPFTYIRGFHSSPLEPWAARQQHLDWPLRMQIARRSIADFGDTRIRLLEAAQDWYGESSRMYSRKDPSSVYWTGTWYVTRKLKFWLERVTPGPFAHYAVCGTEQLARDVAVLVEGTADRLAWSTYSIAHHLTLHSVYASPRPIQREGVEAFAPPEGAANDVIFGSETPMSRMCATDVRFGTMPPAPLDELVMPGAAALIRGNGWWGYN</sequence>
<dbReference type="EMBL" id="BAAAQN010000001">
    <property type="protein sequence ID" value="GAA2010841.1"/>
    <property type="molecule type" value="Genomic_DNA"/>
</dbReference>
<accession>A0ABN2TIJ3</accession>
<evidence type="ECO:0008006" key="3">
    <source>
        <dbReference type="Google" id="ProtNLM"/>
    </source>
</evidence>
<dbReference type="SUPFAM" id="SSF52374">
    <property type="entry name" value="Nucleotidylyl transferase"/>
    <property type="match status" value="1"/>
</dbReference>
<dbReference type="InterPro" id="IPR014729">
    <property type="entry name" value="Rossmann-like_a/b/a_fold"/>
</dbReference>
<organism evidence="1 2">
    <name type="scientific">Catenulispora yoronensis</name>
    <dbReference type="NCBI Taxonomy" id="450799"/>
    <lineage>
        <taxon>Bacteria</taxon>
        <taxon>Bacillati</taxon>
        <taxon>Actinomycetota</taxon>
        <taxon>Actinomycetes</taxon>
        <taxon>Catenulisporales</taxon>
        <taxon>Catenulisporaceae</taxon>
        <taxon>Catenulispora</taxon>
    </lineage>
</organism>